<dbReference type="Proteomes" id="UP000466785">
    <property type="component" value="Chromosome"/>
</dbReference>
<gene>
    <name evidence="1" type="ORF">MPOR_36370</name>
</gene>
<reference evidence="1 2" key="1">
    <citation type="journal article" date="2019" name="Emerg. Microbes Infect.">
        <title>Comprehensive subspecies identification of 175 nontuberculous mycobacteria species based on 7547 genomic profiles.</title>
        <authorList>
            <person name="Matsumoto Y."/>
            <person name="Kinjo T."/>
            <person name="Motooka D."/>
            <person name="Nabeya D."/>
            <person name="Jung N."/>
            <person name="Uechi K."/>
            <person name="Horii T."/>
            <person name="Iida T."/>
            <person name="Fujita J."/>
            <person name="Nakamura S."/>
        </authorList>
    </citation>
    <scope>NUCLEOTIDE SEQUENCE [LARGE SCALE GENOMIC DNA]</scope>
    <source>
        <strain evidence="1 2">JCM 12603</strain>
    </source>
</reference>
<organism evidence="1 2">
    <name type="scientific">Mycolicibacterium poriferae</name>
    <dbReference type="NCBI Taxonomy" id="39694"/>
    <lineage>
        <taxon>Bacteria</taxon>
        <taxon>Bacillati</taxon>
        <taxon>Actinomycetota</taxon>
        <taxon>Actinomycetes</taxon>
        <taxon>Mycobacteriales</taxon>
        <taxon>Mycobacteriaceae</taxon>
        <taxon>Mycolicibacterium</taxon>
    </lineage>
</organism>
<keyword evidence="2" id="KW-1185">Reference proteome</keyword>
<protein>
    <submittedName>
        <fullName evidence="1">Uncharacterized protein</fullName>
    </submittedName>
</protein>
<dbReference type="EMBL" id="AP022570">
    <property type="protein sequence ID" value="BBX52611.1"/>
    <property type="molecule type" value="Genomic_DNA"/>
</dbReference>
<proteinExistence type="predicted"/>
<accession>A0A6N4VDC2</accession>
<evidence type="ECO:0000313" key="1">
    <source>
        <dbReference type="EMBL" id="BBX52611.1"/>
    </source>
</evidence>
<dbReference type="AlphaFoldDB" id="A0A6N4VDC2"/>
<sequence length="89" mass="8677">MAPENDPGPASALSVDINGPCNSGAGAAGSGALTGAGEADAIPDPTAIEVTPTAAAPASMVAAAPAVRLFTRLFRVTVVLPFGRSIFRG</sequence>
<evidence type="ECO:0000313" key="2">
    <source>
        <dbReference type="Proteomes" id="UP000466785"/>
    </source>
</evidence>
<name>A0A6N4VDC2_9MYCO</name>
<dbReference type="KEGG" id="mpof:MPOR_36370"/>